<gene>
    <name evidence="1" type="ORF">ACFS5J_04140</name>
</gene>
<comment type="caution">
    <text evidence="1">The sequence shown here is derived from an EMBL/GenBank/DDBJ whole genome shotgun (WGS) entry which is preliminary data.</text>
</comment>
<proteinExistence type="predicted"/>
<protein>
    <submittedName>
        <fullName evidence="1">Uncharacterized protein</fullName>
    </submittedName>
</protein>
<name>A0ABW5YJL5_9FLAO</name>
<evidence type="ECO:0000313" key="1">
    <source>
        <dbReference type="EMBL" id="MFD2891200.1"/>
    </source>
</evidence>
<dbReference type="Proteomes" id="UP001597534">
    <property type="component" value="Unassembled WGS sequence"/>
</dbReference>
<sequence>MIQKGSRVRHRNEEIDKVKGIMLVFEIKNGYAVCGYGDFARLGQGMETYSIADLKLSE</sequence>
<keyword evidence="2" id="KW-1185">Reference proteome</keyword>
<dbReference type="RefSeq" id="WP_379810754.1">
    <property type="nucleotide sequence ID" value="NZ_JBHUPC010000012.1"/>
</dbReference>
<organism evidence="1 2">
    <name type="scientific">Flavobacterium chuncheonense</name>
    <dbReference type="NCBI Taxonomy" id="2026653"/>
    <lineage>
        <taxon>Bacteria</taxon>
        <taxon>Pseudomonadati</taxon>
        <taxon>Bacteroidota</taxon>
        <taxon>Flavobacteriia</taxon>
        <taxon>Flavobacteriales</taxon>
        <taxon>Flavobacteriaceae</taxon>
        <taxon>Flavobacterium</taxon>
    </lineage>
</organism>
<dbReference type="EMBL" id="JBHUPC010000012">
    <property type="protein sequence ID" value="MFD2891200.1"/>
    <property type="molecule type" value="Genomic_DNA"/>
</dbReference>
<evidence type="ECO:0000313" key="2">
    <source>
        <dbReference type="Proteomes" id="UP001597534"/>
    </source>
</evidence>
<accession>A0ABW5YJL5</accession>
<reference evidence="2" key="1">
    <citation type="journal article" date="2019" name="Int. J. Syst. Evol. Microbiol.">
        <title>The Global Catalogue of Microorganisms (GCM) 10K type strain sequencing project: providing services to taxonomists for standard genome sequencing and annotation.</title>
        <authorList>
            <consortium name="The Broad Institute Genomics Platform"/>
            <consortium name="The Broad Institute Genome Sequencing Center for Infectious Disease"/>
            <person name="Wu L."/>
            <person name="Ma J."/>
        </authorList>
    </citation>
    <scope>NUCLEOTIDE SEQUENCE [LARGE SCALE GENOMIC DNA]</scope>
    <source>
        <strain evidence="2">KCTC 22671</strain>
    </source>
</reference>